<dbReference type="EMBL" id="JXXN02001746">
    <property type="protein sequence ID" value="THD24165.1"/>
    <property type="molecule type" value="Genomic_DNA"/>
</dbReference>
<comment type="caution">
    <text evidence="4">The sequence shown here is derived from an EMBL/GenBank/DDBJ whole genome shotgun (WGS) entry which is preliminary data.</text>
</comment>
<evidence type="ECO:0000256" key="1">
    <source>
        <dbReference type="SAM" id="MobiDB-lite"/>
    </source>
</evidence>
<dbReference type="GO" id="GO:0000184">
    <property type="term" value="P:nuclear-transcribed mRNA catabolic process, nonsense-mediated decay"/>
    <property type="evidence" value="ECO:0007669"/>
    <property type="project" value="TreeGrafter"/>
</dbReference>
<dbReference type="AlphaFoldDB" id="A0A4E0RC60"/>
<dbReference type="InterPro" id="IPR015172">
    <property type="entry name" value="MIF4G-like_typ-1"/>
</dbReference>
<proteinExistence type="predicted"/>
<dbReference type="Proteomes" id="UP000230066">
    <property type="component" value="Unassembled WGS sequence"/>
</dbReference>
<sequence length="1022" mass="116182">MRRRRRSDSDDDGQRGKSQIQIQLNHSYTELDPRYKRIDFACFDGNSKKWRQNLKVTQQMVRPFLSKRDQCEIHSRANAHIRHNVGPNQRQKSCVRKPEMLHRELKDSIKSAAFEDAKYLILFLSASINCNIVTPSSILGLYENLAEVTLDAGRSSQSRTDWYTYVILYSLPYSAHMLSAHDASTLNDILGTIDVYMTKRQKTHVPLLRVWESDDPHPQEDYLDCLWAQIKNLRAAGWQEKVTWRLYDSFPGLRDAGQPHHLPPITPPEYDTEVVYPVPRVIFRMFDYTDVIDQDDDNVVTAADGSPKPKESPVLPGAHTIERFLIDEQLAILMNNLNFNRVLCAQAMLGLRTRARVALDYMIIEAVFAGMFNLPTPPVRHGNLLFYGSLLIQLCQEATNTMPLVLAQATEVLYERLNTMKPVCIGRMIEWFSYHLSNYQFQWSWREWSSAIEEDPMSPHRRLITETFARLIRFSYFENVKRLLPKPFYPLLPPQPIVVNKYDAKRDLPSASAFYQILEAIRTRCPASDVLKMVQRASDPRRVSSPDNKDDRVQVDASDDENPDQQNRKLNDDPLTSDSDLDVPETFTNSNTLKTRPQITARRRLLRADTGRGTSVDHIPAEDKEILDDERLAHINPESRITDLSHGVTNLSVELLFSALLIAGHKTISHTFAFIRKYTGVIRTIASTVETQVEALHVLQAVWASHPQMIVIITEHMCRSGLLDPEAIVRWAYSPIMTSLTEIPMGYNPSGARPRILDFYVWECLSRTLLRVGRRVTRITSRLEAAKEMLELDRDRSGSSSPGNPNGARDDDDEDEDNLYNNGHHRNDRNSRSLLGARAHNRRSKSRSNRRNLMAGCELVSSEDELNQDEYDDEEGDVAVLGFGSKGPSGSRVARLEEARCEAVRSQCAVITLLLHRHARLTSEVASALVDDQEILGAGSGPGTGFPYSSRSTALLHDAGQHLGLSKQALQHVAFWLKGRLVQVVLEHCDQLAPYLDNLDELICGSHPEVQDVFQQLRSLHA</sequence>
<gene>
    <name evidence="4" type="ORF">D915_004777</name>
</gene>
<dbReference type="Gene3D" id="1.25.40.180">
    <property type="match status" value="3"/>
</dbReference>
<dbReference type="PANTHER" id="PTHR12412">
    <property type="entry name" value="CAP BINDING PROTEIN"/>
    <property type="match status" value="1"/>
</dbReference>
<keyword evidence="5" id="KW-1185">Reference proteome</keyword>
<dbReference type="InterPro" id="IPR015174">
    <property type="entry name" value="MIF4G-like_typ-2"/>
</dbReference>
<evidence type="ECO:0000259" key="2">
    <source>
        <dbReference type="Pfam" id="PF09088"/>
    </source>
</evidence>
<dbReference type="GO" id="GO:0005634">
    <property type="term" value="C:nucleus"/>
    <property type="evidence" value="ECO:0007669"/>
    <property type="project" value="TreeGrafter"/>
</dbReference>
<feature type="compositionally biased region" description="Basic residues" evidence="1">
    <location>
        <begin position="839"/>
        <end position="850"/>
    </location>
</feature>
<dbReference type="GO" id="GO:0006406">
    <property type="term" value="P:mRNA export from nucleus"/>
    <property type="evidence" value="ECO:0007669"/>
    <property type="project" value="InterPro"/>
</dbReference>
<dbReference type="InterPro" id="IPR027159">
    <property type="entry name" value="CBP80"/>
</dbReference>
<dbReference type="GO" id="GO:0000339">
    <property type="term" value="F:RNA cap binding"/>
    <property type="evidence" value="ECO:0007669"/>
    <property type="project" value="InterPro"/>
</dbReference>
<dbReference type="SUPFAM" id="SSF48371">
    <property type="entry name" value="ARM repeat"/>
    <property type="match status" value="3"/>
</dbReference>
<accession>A0A4E0RC60</accession>
<dbReference type="GO" id="GO:0003729">
    <property type="term" value="F:mRNA binding"/>
    <property type="evidence" value="ECO:0007669"/>
    <property type="project" value="TreeGrafter"/>
</dbReference>
<feature type="region of interest" description="Disordered" evidence="1">
    <location>
        <begin position="536"/>
        <end position="594"/>
    </location>
</feature>
<evidence type="ECO:0000259" key="3">
    <source>
        <dbReference type="Pfam" id="PF09090"/>
    </source>
</evidence>
<feature type="compositionally biased region" description="Basic and acidic residues" evidence="1">
    <location>
        <begin position="538"/>
        <end position="554"/>
    </location>
</feature>
<protein>
    <submittedName>
        <fullName evidence="4">Nuclear cap-binding protein subunit 1-A</fullName>
    </submittedName>
</protein>
<evidence type="ECO:0000313" key="5">
    <source>
        <dbReference type="Proteomes" id="UP000230066"/>
    </source>
</evidence>
<dbReference type="GO" id="GO:0005846">
    <property type="term" value="C:nuclear cap binding complex"/>
    <property type="evidence" value="ECO:0007669"/>
    <property type="project" value="InterPro"/>
</dbReference>
<organism evidence="4 5">
    <name type="scientific">Fasciola hepatica</name>
    <name type="common">Liver fluke</name>
    <dbReference type="NCBI Taxonomy" id="6192"/>
    <lineage>
        <taxon>Eukaryota</taxon>
        <taxon>Metazoa</taxon>
        <taxon>Spiralia</taxon>
        <taxon>Lophotrochozoa</taxon>
        <taxon>Platyhelminthes</taxon>
        <taxon>Trematoda</taxon>
        <taxon>Digenea</taxon>
        <taxon>Plagiorchiida</taxon>
        <taxon>Echinostomata</taxon>
        <taxon>Echinostomatoidea</taxon>
        <taxon>Fasciolidae</taxon>
        <taxon>Fasciola</taxon>
    </lineage>
</organism>
<reference evidence="4" key="1">
    <citation type="submission" date="2019-03" db="EMBL/GenBank/DDBJ databases">
        <title>Improved annotation for the trematode Fasciola hepatica.</title>
        <authorList>
            <person name="Choi Y.-J."/>
            <person name="Martin J."/>
            <person name="Mitreva M."/>
        </authorList>
    </citation>
    <scope>NUCLEOTIDE SEQUENCE [LARGE SCALE GENOMIC DNA]</scope>
</reference>
<feature type="region of interest" description="Disordered" evidence="1">
    <location>
        <begin position="790"/>
        <end position="856"/>
    </location>
</feature>
<evidence type="ECO:0000313" key="4">
    <source>
        <dbReference type="EMBL" id="THD24165.1"/>
    </source>
</evidence>
<feature type="domain" description="MIF4G-like type 1" evidence="2">
    <location>
        <begin position="355"/>
        <end position="485"/>
    </location>
</feature>
<feature type="domain" description="MIF4G-like type 2" evidence="3">
    <location>
        <begin position="643"/>
        <end position="988"/>
    </location>
</feature>
<dbReference type="PANTHER" id="PTHR12412:SF2">
    <property type="entry name" value="NUCLEAR CAP-BINDING PROTEIN SUBUNIT 1"/>
    <property type="match status" value="1"/>
</dbReference>
<dbReference type="Pfam" id="PF09088">
    <property type="entry name" value="MIF4G_like"/>
    <property type="match status" value="1"/>
</dbReference>
<dbReference type="Pfam" id="PF09090">
    <property type="entry name" value="MIF4G_like_2"/>
    <property type="match status" value="1"/>
</dbReference>
<dbReference type="InterPro" id="IPR016024">
    <property type="entry name" value="ARM-type_fold"/>
</dbReference>
<name>A0A4E0RC60_FASHE</name>